<gene>
    <name evidence="2" type="ORF">DdX_12529</name>
</gene>
<keyword evidence="1" id="KW-0732">Signal</keyword>
<protein>
    <recommendedName>
        <fullName evidence="4">Saposin B-type domain-containing protein</fullName>
    </recommendedName>
</protein>
<dbReference type="Proteomes" id="UP001201812">
    <property type="component" value="Unassembled WGS sequence"/>
</dbReference>
<sequence>MPALRLNFAVIVLMAVGLGSVKSVGFEARSGEIFARGKGLSACEVCEIFVQVFDEAFEPMLPMMPDGWIALNYIKPMCHVIPRHPSVSQGLLEFCELINGKERDFGKAYVKYYNHGKTGEPCKEVGIC</sequence>
<reference evidence="2" key="1">
    <citation type="submission" date="2022-01" db="EMBL/GenBank/DDBJ databases">
        <title>Genome Sequence Resource for Two Populations of Ditylenchus destructor, the Migratory Endoparasitic Phytonematode.</title>
        <authorList>
            <person name="Zhang H."/>
            <person name="Lin R."/>
            <person name="Xie B."/>
        </authorList>
    </citation>
    <scope>NUCLEOTIDE SEQUENCE</scope>
    <source>
        <strain evidence="2">BazhouSP</strain>
    </source>
</reference>
<feature type="signal peptide" evidence="1">
    <location>
        <begin position="1"/>
        <end position="23"/>
    </location>
</feature>
<name>A0AAD4R3I2_9BILA</name>
<keyword evidence="3" id="KW-1185">Reference proteome</keyword>
<feature type="chain" id="PRO_5041929246" description="Saposin B-type domain-containing protein" evidence="1">
    <location>
        <begin position="24"/>
        <end position="128"/>
    </location>
</feature>
<proteinExistence type="predicted"/>
<accession>A0AAD4R3I2</accession>
<evidence type="ECO:0000256" key="1">
    <source>
        <dbReference type="SAM" id="SignalP"/>
    </source>
</evidence>
<dbReference type="AlphaFoldDB" id="A0AAD4R3I2"/>
<dbReference type="EMBL" id="JAKKPZ010000042">
    <property type="protein sequence ID" value="KAI1707155.1"/>
    <property type="molecule type" value="Genomic_DNA"/>
</dbReference>
<evidence type="ECO:0000313" key="3">
    <source>
        <dbReference type="Proteomes" id="UP001201812"/>
    </source>
</evidence>
<evidence type="ECO:0000313" key="2">
    <source>
        <dbReference type="EMBL" id="KAI1707155.1"/>
    </source>
</evidence>
<comment type="caution">
    <text evidence="2">The sequence shown here is derived from an EMBL/GenBank/DDBJ whole genome shotgun (WGS) entry which is preliminary data.</text>
</comment>
<organism evidence="2 3">
    <name type="scientific">Ditylenchus destructor</name>
    <dbReference type="NCBI Taxonomy" id="166010"/>
    <lineage>
        <taxon>Eukaryota</taxon>
        <taxon>Metazoa</taxon>
        <taxon>Ecdysozoa</taxon>
        <taxon>Nematoda</taxon>
        <taxon>Chromadorea</taxon>
        <taxon>Rhabditida</taxon>
        <taxon>Tylenchina</taxon>
        <taxon>Tylenchomorpha</taxon>
        <taxon>Sphaerularioidea</taxon>
        <taxon>Anguinidae</taxon>
        <taxon>Anguininae</taxon>
        <taxon>Ditylenchus</taxon>
    </lineage>
</organism>
<evidence type="ECO:0008006" key="4">
    <source>
        <dbReference type="Google" id="ProtNLM"/>
    </source>
</evidence>